<accession>A0A964T6V2</accession>
<comment type="caution">
    <text evidence="1">The sequence shown here is derived from an EMBL/GenBank/DDBJ whole genome shotgun (WGS) entry which is preliminary data.</text>
</comment>
<dbReference type="InterPro" id="IPR052924">
    <property type="entry name" value="OsmC/Ohr_hydroprdx_reductase"/>
</dbReference>
<name>A0A964T6V2_9HYPH</name>
<evidence type="ECO:0000313" key="2">
    <source>
        <dbReference type="Proteomes" id="UP000773614"/>
    </source>
</evidence>
<evidence type="ECO:0000313" key="1">
    <source>
        <dbReference type="EMBL" id="MYZ48914.1"/>
    </source>
</evidence>
<dbReference type="InterPro" id="IPR003718">
    <property type="entry name" value="OsmC/Ohr_fam"/>
</dbReference>
<dbReference type="InterPro" id="IPR036102">
    <property type="entry name" value="OsmC/Ohrsf"/>
</dbReference>
<proteinExistence type="predicted"/>
<dbReference type="Gene3D" id="3.30.300.20">
    <property type="match status" value="1"/>
</dbReference>
<keyword evidence="2" id="KW-1185">Reference proteome</keyword>
<dbReference type="InterPro" id="IPR015946">
    <property type="entry name" value="KH_dom-like_a/b"/>
</dbReference>
<dbReference type="PANTHER" id="PTHR35368">
    <property type="entry name" value="HYDROPEROXIDE REDUCTASE"/>
    <property type="match status" value="1"/>
</dbReference>
<dbReference type="PANTHER" id="PTHR35368:SF1">
    <property type="entry name" value="HYDROPEROXIDE REDUCTASE"/>
    <property type="match status" value="1"/>
</dbReference>
<organism evidence="1 2">
    <name type="scientific">Propylenella binzhouense</name>
    <dbReference type="NCBI Taxonomy" id="2555902"/>
    <lineage>
        <taxon>Bacteria</taxon>
        <taxon>Pseudomonadati</taxon>
        <taxon>Pseudomonadota</taxon>
        <taxon>Alphaproteobacteria</taxon>
        <taxon>Hyphomicrobiales</taxon>
        <taxon>Propylenellaceae</taxon>
        <taxon>Propylenella</taxon>
    </lineage>
</organism>
<protein>
    <submittedName>
        <fullName evidence="1">OsmC family peroxiredoxin</fullName>
    </submittedName>
</protein>
<sequence>MDADTLRALQAPLKERYRDEPGAAVVLLRAEGALDGSGIACRVETGRALVTAGLHPATGGSGLEACSGDMLLEALVACAGVTLRAVATAIGVEVRGGTVRAEGELDFRGTLAVDREAPVGFRSVRLAFDLDTDAPQEKLDQLLKLTERYCVVLQTLRNPPALAAELRPSSPAP</sequence>
<gene>
    <name evidence="1" type="ORF">E4O86_14455</name>
</gene>
<dbReference type="OrthoDB" id="9793881at2"/>
<dbReference type="Pfam" id="PF02566">
    <property type="entry name" value="OsmC"/>
    <property type="match status" value="1"/>
</dbReference>
<dbReference type="Proteomes" id="UP000773614">
    <property type="component" value="Unassembled WGS sequence"/>
</dbReference>
<dbReference type="SUPFAM" id="SSF82784">
    <property type="entry name" value="OsmC-like"/>
    <property type="match status" value="1"/>
</dbReference>
<dbReference type="AlphaFoldDB" id="A0A964T6V2"/>
<dbReference type="RefSeq" id="WP_161141262.1">
    <property type="nucleotide sequence ID" value="NZ_SPKJ01000053.1"/>
</dbReference>
<reference evidence="1" key="1">
    <citation type="submission" date="2019-03" db="EMBL/GenBank/DDBJ databases">
        <title>Afifella sp. nov., isolated from activated sludge.</title>
        <authorList>
            <person name="Li Q."/>
            <person name="Liu Y."/>
        </authorList>
    </citation>
    <scope>NUCLEOTIDE SEQUENCE</scope>
    <source>
        <strain evidence="1">L72</strain>
    </source>
</reference>
<dbReference type="EMBL" id="SPKJ01000053">
    <property type="protein sequence ID" value="MYZ48914.1"/>
    <property type="molecule type" value="Genomic_DNA"/>
</dbReference>